<dbReference type="EMBL" id="NCVQ01000008">
    <property type="protein sequence ID" value="PWZ14140.1"/>
    <property type="molecule type" value="Genomic_DNA"/>
</dbReference>
<evidence type="ECO:0008006" key="5">
    <source>
        <dbReference type="Google" id="ProtNLM"/>
    </source>
</evidence>
<feature type="transmembrane region" description="Helical" evidence="2">
    <location>
        <begin position="213"/>
        <end position="238"/>
    </location>
</feature>
<protein>
    <recommendedName>
        <fullName evidence="5">Cadmium-induced protein AS8</fullName>
    </recommendedName>
</protein>
<dbReference type="InterPro" id="IPR037735">
    <property type="entry name" value="AS8-like"/>
</dbReference>
<comment type="caution">
    <text evidence="3">The sequence shown here is derived from an EMBL/GenBank/DDBJ whole genome shotgun (WGS) entry which is preliminary data.</text>
</comment>
<reference evidence="3 4" key="1">
    <citation type="journal article" date="2018" name="Nat. Genet.">
        <title>Extensive intraspecific gene order and gene structural variations between Mo17 and other maize genomes.</title>
        <authorList>
            <person name="Sun S."/>
            <person name="Zhou Y."/>
            <person name="Chen J."/>
            <person name="Shi J."/>
            <person name="Zhao H."/>
            <person name="Zhao H."/>
            <person name="Song W."/>
            <person name="Zhang M."/>
            <person name="Cui Y."/>
            <person name="Dong X."/>
            <person name="Liu H."/>
            <person name="Ma X."/>
            <person name="Jiao Y."/>
            <person name="Wang B."/>
            <person name="Wei X."/>
            <person name="Stein J.C."/>
            <person name="Glaubitz J.C."/>
            <person name="Lu F."/>
            <person name="Yu G."/>
            <person name="Liang C."/>
            <person name="Fengler K."/>
            <person name="Li B."/>
            <person name="Rafalski A."/>
            <person name="Schnable P.S."/>
            <person name="Ware D.H."/>
            <person name="Buckler E.S."/>
            <person name="Lai J."/>
        </authorList>
    </citation>
    <scope>NUCLEOTIDE SEQUENCE [LARGE SCALE GENOMIC DNA]</scope>
    <source>
        <strain evidence="4">cv. Missouri 17</strain>
        <tissue evidence="3">Seedling</tissue>
    </source>
</reference>
<feature type="compositionally biased region" description="Low complexity" evidence="1">
    <location>
        <begin position="149"/>
        <end position="159"/>
    </location>
</feature>
<evidence type="ECO:0000256" key="2">
    <source>
        <dbReference type="SAM" id="Phobius"/>
    </source>
</evidence>
<accession>A0A3L6E2M8</accession>
<evidence type="ECO:0000313" key="4">
    <source>
        <dbReference type="Proteomes" id="UP000251960"/>
    </source>
</evidence>
<sequence>MIDFPKRMNLFSIYSSNMEMFCFRLNPPGEPGGQIFLPTTTSADGLAQNHPGPKKTNKSARASSFLPGEAPTTTATHWIGLGQNERRRGDGDKICHTSDCSWETARTAASTSHEEPRGFFTAAAAGPLMPDSPQLHQPPPPPAPPPASATPAAPAAANAQPKLTAVKLRMIIKGVLGRYQRWNPVHPTAGTFWGVGLGVGCGVGWGPGFGPEVIGYVGAGCGVGFSVGFTLAGVGIGLPQHSLIRNHDHGGFASSVPVDSARFYALTIIRGLVWDAISYVGNVAAMRKESRQKLPRFQDSPQVPGGVDLPKLGKGVSSSIRSTVECIRAFKDQRWPP</sequence>
<gene>
    <name evidence="3" type="ORF">Zm00014a_001797</name>
</gene>
<dbReference type="PANTHER" id="PTHR36778">
    <property type="entry name" value="CADMIUM-INDUCED PROTEIN AS8"/>
    <property type="match status" value="1"/>
</dbReference>
<feature type="transmembrane region" description="Helical" evidence="2">
    <location>
        <begin position="188"/>
        <end position="207"/>
    </location>
</feature>
<feature type="compositionally biased region" description="Pro residues" evidence="1">
    <location>
        <begin position="136"/>
        <end position="148"/>
    </location>
</feature>
<keyword evidence="2" id="KW-0812">Transmembrane</keyword>
<name>A0A3L6DZT0_MAIZE</name>
<proteinExistence type="predicted"/>
<feature type="region of interest" description="Disordered" evidence="1">
    <location>
        <begin position="48"/>
        <end position="74"/>
    </location>
</feature>
<feature type="region of interest" description="Disordered" evidence="1">
    <location>
        <begin position="123"/>
        <end position="159"/>
    </location>
</feature>
<keyword evidence="2" id="KW-1133">Transmembrane helix</keyword>
<evidence type="ECO:0000256" key="1">
    <source>
        <dbReference type="SAM" id="MobiDB-lite"/>
    </source>
</evidence>
<dbReference type="PANTHER" id="PTHR36778:SF1">
    <property type="entry name" value="CADMIUM-INDUCED PROTEIN AS8"/>
    <property type="match status" value="1"/>
</dbReference>
<dbReference type="Proteomes" id="UP000251960">
    <property type="component" value="Chromosome 7"/>
</dbReference>
<dbReference type="AlphaFoldDB" id="A0A3L6DZT0"/>
<keyword evidence="2" id="KW-0472">Membrane</keyword>
<accession>A0A3L6DZT0</accession>
<dbReference type="EMBL" id="NCVQ01000008">
    <property type="protein sequence ID" value="PWZ14141.1"/>
    <property type="molecule type" value="Genomic_DNA"/>
</dbReference>
<evidence type="ECO:0000313" key="3">
    <source>
        <dbReference type="EMBL" id="PWZ14141.1"/>
    </source>
</evidence>
<organism evidence="3">
    <name type="scientific">Zea mays</name>
    <name type="common">Maize</name>
    <dbReference type="NCBI Taxonomy" id="4577"/>
    <lineage>
        <taxon>Eukaryota</taxon>
        <taxon>Viridiplantae</taxon>
        <taxon>Streptophyta</taxon>
        <taxon>Embryophyta</taxon>
        <taxon>Tracheophyta</taxon>
        <taxon>Spermatophyta</taxon>
        <taxon>Magnoliopsida</taxon>
        <taxon>Liliopsida</taxon>
        <taxon>Poales</taxon>
        <taxon>Poaceae</taxon>
        <taxon>PACMAD clade</taxon>
        <taxon>Panicoideae</taxon>
        <taxon>Andropogonodae</taxon>
        <taxon>Andropogoneae</taxon>
        <taxon>Tripsacinae</taxon>
        <taxon>Zea</taxon>
    </lineage>
</organism>